<dbReference type="Pfam" id="PF25479">
    <property type="entry name" value="Vts1"/>
    <property type="match status" value="1"/>
</dbReference>
<dbReference type="InterPro" id="IPR036875">
    <property type="entry name" value="Znf_CCHC_sf"/>
</dbReference>
<feature type="region of interest" description="Disordered" evidence="2">
    <location>
        <begin position="329"/>
        <end position="352"/>
    </location>
</feature>
<dbReference type="AlphaFoldDB" id="A0A834HXU9"/>
<keyword evidence="1" id="KW-0862">Zinc</keyword>
<evidence type="ECO:0000256" key="2">
    <source>
        <dbReference type="SAM" id="MobiDB-lite"/>
    </source>
</evidence>
<dbReference type="PANTHER" id="PTHR16195">
    <property type="entry name" value="ZINC FINGER CCHC DOMAIN CONTAINING PROTEIN"/>
    <property type="match status" value="1"/>
</dbReference>
<keyword evidence="1" id="KW-0479">Metal-binding</keyword>
<dbReference type="Pfam" id="PF26034">
    <property type="entry name" value="PHAT_SMAUG"/>
    <property type="match status" value="1"/>
</dbReference>
<dbReference type="InterPro" id="IPR058599">
    <property type="entry name" value="PHAT_Smg/ZCCHC2-like"/>
</dbReference>
<evidence type="ECO:0000256" key="1">
    <source>
        <dbReference type="PROSITE-ProRule" id="PRU00047"/>
    </source>
</evidence>
<feature type="region of interest" description="Disordered" evidence="2">
    <location>
        <begin position="411"/>
        <end position="466"/>
    </location>
</feature>
<dbReference type="Proteomes" id="UP000625711">
    <property type="component" value="Unassembled WGS sequence"/>
</dbReference>
<feature type="region of interest" description="Disordered" evidence="2">
    <location>
        <begin position="223"/>
        <end position="267"/>
    </location>
</feature>
<gene>
    <name evidence="4" type="ORF">GWI33_017612</name>
</gene>
<dbReference type="InterPro" id="IPR057327">
    <property type="entry name" value="Vts1_dom"/>
</dbReference>
<dbReference type="EMBL" id="JAACXV010014237">
    <property type="protein sequence ID" value="KAF7269359.1"/>
    <property type="molecule type" value="Genomic_DNA"/>
</dbReference>
<dbReference type="InterPro" id="IPR042344">
    <property type="entry name" value="ZCCHC14"/>
</dbReference>
<proteinExistence type="predicted"/>
<comment type="caution">
    <text evidence="4">The sequence shown here is derived from an EMBL/GenBank/DDBJ whole genome shotgun (WGS) entry which is preliminary data.</text>
</comment>
<organism evidence="4 5">
    <name type="scientific">Rhynchophorus ferrugineus</name>
    <name type="common">Red palm weevil</name>
    <name type="synonym">Curculio ferrugineus</name>
    <dbReference type="NCBI Taxonomy" id="354439"/>
    <lineage>
        <taxon>Eukaryota</taxon>
        <taxon>Metazoa</taxon>
        <taxon>Ecdysozoa</taxon>
        <taxon>Arthropoda</taxon>
        <taxon>Hexapoda</taxon>
        <taxon>Insecta</taxon>
        <taxon>Pterygota</taxon>
        <taxon>Neoptera</taxon>
        <taxon>Endopterygota</taxon>
        <taxon>Coleoptera</taxon>
        <taxon>Polyphaga</taxon>
        <taxon>Cucujiformia</taxon>
        <taxon>Curculionidae</taxon>
        <taxon>Dryophthorinae</taxon>
        <taxon>Rhynchophorus</taxon>
    </lineage>
</organism>
<dbReference type="GO" id="GO:0003676">
    <property type="term" value="F:nucleic acid binding"/>
    <property type="evidence" value="ECO:0007669"/>
    <property type="project" value="InterPro"/>
</dbReference>
<dbReference type="OrthoDB" id="6361509at2759"/>
<keyword evidence="1" id="KW-0863">Zinc-finger</keyword>
<sequence>MVCKEEFLTWFKDLDSYKRIDMLCELINMCVPFELRFIGSYVEDMGKYSYFELRQQALFANNLEKLEKDPVFKNQTLYEETVRHKVLLNISLLKSRNYSVANWYSKKFLRTDYIEDLVQKEKDELVQNELLLLFTMAARHPAFSFDQKQFFIQILVQLYHLRDSRLINKSSIYGFPPGFGYPTVYRKVHDAPLPFNFPSFGVHHIEYVNHIRGWPGLHCGAPTEVPPFPPHQPPLQPPQPSTSPLVTSPNQSRGSSPHRTPVASRPPALSILTTHAPTAAMPVVPPGGVVSSAPGIPPPVPSGGMSIPPPPVVSLSTMMPIPVEALPQPSQLNQSSQPSPIYNQVKPGQPECDELNSALKEDSTSKPPLINAWHLPSTVEIKHFNGMRIPPYPQNNMRSFVDQMQSIALTDESSHYQSSSSNSSSPPDTPSNLPSTTTPHGPGRGPMDKNRTNGMPNYITPFGDATSPPPPPTFTLPYAHLAQNRFYTSASFRPNAFAYAQYPNQGADTNFPQYSFPCFPLLYSSYPPANPLPPRNPPGCYNCGATGHLGQDCTQQNIDEITQKKNYSVDFSPVQSDSGEK</sequence>
<dbReference type="InterPro" id="IPR001878">
    <property type="entry name" value="Znf_CCHC"/>
</dbReference>
<feature type="compositionally biased region" description="Pro residues" evidence="2">
    <location>
        <begin position="224"/>
        <end position="241"/>
    </location>
</feature>
<name>A0A834HXU9_RHYFE</name>
<accession>A0A834HXU9</accession>
<keyword evidence="5" id="KW-1185">Reference proteome</keyword>
<feature type="compositionally biased region" description="Low complexity" evidence="2">
    <location>
        <begin position="415"/>
        <end position="439"/>
    </location>
</feature>
<evidence type="ECO:0000313" key="4">
    <source>
        <dbReference type="EMBL" id="KAF7269359.1"/>
    </source>
</evidence>
<protein>
    <recommendedName>
        <fullName evidence="3">CCHC-type domain-containing protein</fullName>
    </recommendedName>
</protein>
<dbReference type="GO" id="GO:0008270">
    <property type="term" value="F:zinc ion binding"/>
    <property type="evidence" value="ECO:0007669"/>
    <property type="project" value="UniProtKB-KW"/>
</dbReference>
<evidence type="ECO:0000259" key="3">
    <source>
        <dbReference type="PROSITE" id="PS50158"/>
    </source>
</evidence>
<evidence type="ECO:0000313" key="5">
    <source>
        <dbReference type="Proteomes" id="UP000625711"/>
    </source>
</evidence>
<dbReference type="PROSITE" id="PS50158">
    <property type="entry name" value="ZF_CCHC"/>
    <property type="match status" value="1"/>
</dbReference>
<dbReference type="Pfam" id="PF00098">
    <property type="entry name" value="zf-CCHC"/>
    <property type="match status" value="1"/>
</dbReference>
<dbReference type="SUPFAM" id="SSF57756">
    <property type="entry name" value="Retrovirus zinc finger-like domains"/>
    <property type="match status" value="1"/>
</dbReference>
<feature type="compositionally biased region" description="Low complexity" evidence="2">
    <location>
        <begin position="329"/>
        <end position="340"/>
    </location>
</feature>
<reference evidence="4" key="1">
    <citation type="submission" date="2020-08" db="EMBL/GenBank/DDBJ databases">
        <title>Genome sequencing and assembly of the red palm weevil Rhynchophorus ferrugineus.</title>
        <authorList>
            <person name="Dias G.B."/>
            <person name="Bergman C.M."/>
            <person name="Manee M."/>
        </authorList>
    </citation>
    <scope>NUCLEOTIDE SEQUENCE</scope>
    <source>
        <strain evidence="4">AA-2017</strain>
        <tissue evidence="4">Whole larva</tissue>
    </source>
</reference>
<dbReference type="PANTHER" id="PTHR16195:SF16">
    <property type="entry name" value="ZINC FINGER CCHC DOMAIN-CONTAINING PROTEIN 14"/>
    <property type="match status" value="1"/>
</dbReference>
<dbReference type="SMART" id="SM00343">
    <property type="entry name" value="ZnF_C2HC"/>
    <property type="match status" value="1"/>
</dbReference>
<feature type="domain" description="CCHC-type" evidence="3">
    <location>
        <begin position="540"/>
        <end position="555"/>
    </location>
</feature>
<dbReference type="Gene3D" id="4.10.60.10">
    <property type="entry name" value="Zinc finger, CCHC-type"/>
    <property type="match status" value="1"/>
</dbReference>